<dbReference type="InParanoid" id="G2Q389"/>
<sequence length="152" mass="16688">MDIPLQWTLSYLKDSLPPDLVIFLGNVRAALLHPSSPVHALRLLSIVRRLMLFWTRLAFRMLFWSAVALLASAVWQRGVERSARDAVVAASRLAGWLAGAADLFWHEYEKAREAQARARAQAQMQYQARGYRMAGAGAGAGAAWGAAGAGWP</sequence>
<dbReference type="KEGG" id="mtm:MYCTH_2296837"/>
<dbReference type="eggNOG" id="ENOG502T2BZ">
    <property type="taxonomic scope" value="Eukaryota"/>
</dbReference>
<dbReference type="VEuPathDB" id="FungiDB:MYCTH_2296837"/>
<dbReference type="InterPro" id="IPR024316">
    <property type="entry name" value="APQ12"/>
</dbReference>
<dbReference type="Proteomes" id="UP000007322">
    <property type="component" value="Chromosome 1"/>
</dbReference>
<evidence type="ECO:0000313" key="3">
    <source>
        <dbReference type="Proteomes" id="UP000007322"/>
    </source>
</evidence>
<evidence type="ECO:0000256" key="1">
    <source>
        <dbReference type="SAM" id="Phobius"/>
    </source>
</evidence>
<keyword evidence="1" id="KW-1133">Transmembrane helix</keyword>
<keyword evidence="1" id="KW-0812">Transmembrane</keyword>
<proteinExistence type="predicted"/>
<name>G2Q389_THET4</name>
<dbReference type="AlphaFoldDB" id="G2Q389"/>
<reference evidence="2 3" key="1">
    <citation type="journal article" date="2011" name="Nat. Biotechnol.">
        <title>Comparative genomic analysis of the thermophilic biomass-degrading fungi Myceliophthora thermophila and Thielavia terrestris.</title>
        <authorList>
            <person name="Berka R.M."/>
            <person name="Grigoriev I.V."/>
            <person name="Otillar R."/>
            <person name="Salamov A."/>
            <person name="Grimwood J."/>
            <person name="Reid I."/>
            <person name="Ishmael N."/>
            <person name="John T."/>
            <person name="Darmond C."/>
            <person name="Moisan M.-C."/>
            <person name="Henrissat B."/>
            <person name="Coutinho P.M."/>
            <person name="Lombard V."/>
            <person name="Natvig D.O."/>
            <person name="Lindquist E."/>
            <person name="Schmutz J."/>
            <person name="Lucas S."/>
            <person name="Harris P."/>
            <person name="Powlowski J."/>
            <person name="Bellemare A."/>
            <person name="Taylor D."/>
            <person name="Butler G."/>
            <person name="de Vries R.P."/>
            <person name="Allijn I.E."/>
            <person name="van den Brink J."/>
            <person name="Ushinsky S."/>
            <person name="Storms R."/>
            <person name="Powell A.J."/>
            <person name="Paulsen I.T."/>
            <person name="Elbourne L.D.H."/>
            <person name="Baker S.E."/>
            <person name="Magnuson J."/>
            <person name="LaBoissiere S."/>
            <person name="Clutterbuck A.J."/>
            <person name="Martinez D."/>
            <person name="Wogulis M."/>
            <person name="de Leon A.L."/>
            <person name="Rey M.W."/>
            <person name="Tsang A."/>
        </authorList>
    </citation>
    <scope>NUCLEOTIDE SEQUENCE [LARGE SCALE GENOMIC DNA]</scope>
    <source>
        <strain evidence="3">ATCC 42464 / BCRC 31852 / DSM 1799</strain>
    </source>
</reference>
<evidence type="ECO:0000313" key="2">
    <source>
        <dbReference type="EMBL" id="AEO54350.1"/>
    </source>
</evidence>
<dbReference type="HOGENOM" id="CLU_1723585_0_0_1"/>
<accession>G2Q389</accession>
<dbReference type="OrthoDB" id="3559694at2759"/>
<gene>
    <name evidence="2" type="ORF">MYCTH_2296837</name>
</gene>
<feature type="transmembrane region" description="Helical" evidence="1">
    <location>
        <begin position="57"/>
        <end position="75"/>
    </location>
</feature>
<protein>
    <submittedName>
        <fullName evidence="2">Uncharacterized protein</fullName>
    </submittedName>
</protein>
<keyword evidence="3" id="KW-1185">Reference proteome</keyword>
<dbReference type="RefSeq" id="XP_003659595.1">
    <property type="nucleotide sequence ID" value="XM_003659547.1"/>
</dbReference>
<organism evidence="2 3">
    <name type="scientific">Thermothelomyces thermophilus (strain ATCC 42464 / BCRC 31852 / DSM 1799)</name>
    <name type="common">Sporotrichum thermophile</name>
    <dbReference type="NCBI Taxonomy" id="573729"/>
    <lineage>
        <taxon>Eukaryota</taxon>
        <taxon>Fungi</taxon>
        <taxon>Dikarya</taxon>
        <taxon>Ascomycota</taxon>
        <taxon>Pezizomycotina</taxon>
        <taxon>Sordariomycetes</taxon>
        <taxon>Sordariomycetidae</taxon>
        <taxon>Sordariales</taxon>
        <taxon>Chaetomiaceae</taxon>
        <taxon>Thermothelomyces</taxon>
    </lineage>
</organism>
<dbReference type="EMBL" id="CP003002">
    <property type="protein sequence ID" value="AEO54350.1"/>
    <property type="molecule type" value="Genomic_DNA"/>
</dbReference>
<keyword evidence="1" id="KW-0472">Membrane</keyword>
<dbReference type="GeneID" id="11508662"/>
<dbReference type="Pfam" id="PF12716">
    <property type="entry name" value="Apq12"/>
    <property type="match status" value="1"/>
</dbReference>